<dbReference type="InterPro" id="IPR044068">
    <property type="entry name" value="CB"/>
</dbReference>
<dbReference type="InterPro" id="IPR013762">
    <property type="entry name" value="Integrase-like_cat_sf"/>
</dbReference>
<dbReference type="PROSITE" id="PS51900">
    <property type="entry name" value="CB"/>
    <property type="match status" value="1"/>
</dbReference>
<dbReference type="Proteomes" id="UP000287605">
    <property type="component" value="Unassembled WGS sequence"/>
</dbReference>
<dbReference type="SUPFAM" id="SSF56349">
    <property type="entry name" value="DNA breaking-rejoining enzymes"/>
    <property type="match status" value="1"/>
</dbReference>
<name>A0A430AW20_9ENTE</name>
<evidence type="ECO:0000259" key="4">
    <source>
        <dbReference type="PROSITE" id="PS51898"/>
    </source>
</evidence>
<evidence type="ECO:0000256" key="2">
    <source>
        <dbReference type="ARBA" id="ARBA00023172"/>
    </source>
</evidence>
<reference evidence="6 7" key="1">
    <citation type="submission" date="2017-05" db="EMBL/GenBank/DDBJ databases">
        <title>Vagococcus spp. assemblies.</title>
        <authorList>
            <person name="Gulvik C.A."/>
        </authorList>
    </citation>
    <scope>NUCLEOTIDE SEQUENCE [LARGE SCALE GENOMIC DNA]</scope>
    <source>
        <strain evidence="6 7">CCUG 51432</strain>
    </source>
</reference>
<dbReference type="GO" id="GO:0003677">
    <property type="term" value="F:DNA binding"/>
    <property type="evidence" value="ECO:0007669"/>
    <property type="project" value="UniProtKB-UniRule"/>
</dbReference>
<keyword evidence="1 3" id="KW-0238">DNA-binding</keyword>
<evidence type="ECO:0000256" key="1">
    <source>
        <dbReference type="ARBA" id="ARBA00023125"/>
    </source>
</evidence>
<keyword evidence="7" id="KW-1185">Reference proteome</keyword>
<evidence type="ECO:0008006" key="8">
    <source>
        <dbReference type="Google" id="ProtNLM"/>
    </source>
</evidence>
<evidence type="ECO:0000313" key="6">
    <source>
        <dbReference type="EMBL" id="RSU12262.1"/>
    </source>
</evidence>
<dbReference type="GO" id="GO:0006310">
    <property type="term" value="P:DNA recombination"/>
    <property type="evidence" value="ECO:0007669"/>
    <property type="project" value="UniProtKB-KW"/>
</dbReference>
<dbReference type="CDD" id="cd00397">
    <property type="entry name" value="DNA_BRE_C"/>
    <property type="match status" value="1"/>
</dbReference>
<sequence length="362" mass="42169">MGRVKTMEETKMELNAVVTDWLNRMESDNSKVSYFKSLDTFAKMTFKISALPEMNEAHWMNLKPSDVRNNFIEPLQRQGLQNSTIKYYIRVIRSFVTHMERFKDFSQLIDLSYIKISCLETRNISDDTVSRAKLGASEFYEFIEWLKEERFTGRNADLGNKYALAAEFMFKTASRLTAVFKKVRWADIVWEGDSYHNFGWNAYILDKGNKVNKKAIPSSLYDRIYKEFYHGDRTEPVFKDISSQMFSRLTSEYGELVGKEYVPHSIKVGAGTEYYNRTQDLVRTMEFLDHEDPKTTLKYIRLGDDRTKQGGYVLSLDVDKDKLEDLSKEQLISIIKGDDAMAMAIAREAENRHYAEGLIVEQ</sequence>
<dbReference type="InterPro" id="IPR002104">
    <property type="entry name" value="Integrase_catalytic"/>
</dbReference>
<comment type="caution">
    <text evidence="6">The sequence shown here is derived from an EMBL/GenBank/DDBJ whole genome shotgun (WGS) entry which is preliminary data.</text>
</comment>
<evidence type="ECO:0000259" key="5">
    <source>
        <dbReference type="PROSITE" id="PS51900"/>
    </source>
</evidence>
<proteinExistence type="predicted"/>
<dbReference type="GO" id="GO:0015074">
    <property type="term" value="P:DNA integration"/>
    <property type="evidence" value="ECO:0007669"/>
    <property type="project" value="InterPro"/>
</dbReference>
<dbReference type="PROSITE" id="PS51898">
    <property type="entry name" value="TYR_RECOMBINASE"/>
    <property type="match status" value="1"/>
</dbReference>
<gene>
    <name evidence="6" type="ORF">CBF29_06590</name>
</gene>
<feature type="domain" description="Tyr recombinase" evidence="4">
    <location>
        <begin position="129"/>
        <end position="313"/>
    </location>
</feature>
<dbReference type="Gene3D" id="1.10.150.130">
    <property type="match status" value="1"/>
</dbReference>
<dbReference type="InterPro" id="IPR011010">
    <property type="entry name" value="DNA_brk_join_enz"/>
</dbReference>
<dbReference type="Gene3D" id="1.10.443.10">
    <property type="entry name" value="Intergrase catalytic core"/>
    <property type="match status" value="1"/>
</dbReference>
<evidence type="ECO:0000256" key="3">
    <source>
        <dbReference type="PROSITE-ProRule" id="PRU01248"/>
    </source>
</evidence>
<keyword evidence="2" id="KW-0233">DNA recombination</keyword>
<feature type="domain" description="Core-binding (CB)" evidence="5">
    <location>
        <begin position="12"/>
        <end position="100"/>
    </location>
</feature>
<protein>
    <recommendedName>
        <fullName evidence="8">Core-binding (CB) domain-containing protein</fullName>
    </recommendedName>
</protein>
<accession>A0A430AW20</accession>
<dbReference type="AlphaFoldDB" id="A0A430AW20"/>
<evidence type="ECO:0000313" key="7">
    <source>
        <dbReference type="Proteomes" id="UP000287605"/>
    </source>
</evidence>
<dbReference type="InterPro" id="IPR010998">
    <property type="entry name" value="Integrase_recombinase_N"/>
</dbReference>
<dbReference type="EMBL" id="NGKA01000008">
    <property type="protein sequence ID" value="RSU12262.1"/>
    <property type="molecule type" value="Genomic_DNA"/>
</dbReference>
<organism evidence="6 7">
    <name type="scientific">Vagococcus elongatus</name>
    <dbReference type="NCBI Taxonomy" id="180344"/>
    <lineage>
        <taxon>Bacteria</taxon>
        <taxon>Bacillati</taxon>
        <taxon>Bacillota</taxon>
        <taxon>Bacilli</taxon>
        <taxon>Lactobacillales</taxon>
        <taxon>Enterococcaceae</taxon>
        <taxon>Vagococcus</taxon>
    </lineage>
</organism>